<organism evidence="2 3">
    <name type="scientific">Sierra Nevada virus</name>
    <dbReference type="NCBI Taxonomy" id="1424280"/>
    <lineage>
        <taxon>Viruses</taxon>
        <taxon>Riboviria</taxon>
        <taxon>Orthornavirae</taxon>
        <taxon>Negarnaviricota</taxon>
        <taxon>Haploviricotina</taxon>
        <taxon>Monjiviricetes</taxon>
        <taxon>Mononegavirales</taxon>
        <taxon>Nyamiviridae</taxon>
        <taxon>Nyavirus</taxon>
        <taxon>Nyavirus sierranevadaense</taxon>
    </lineage>
</organism>
<proteinExistence type="predicted"/>
<dbReference type="OrthoDB" id="6421at10239"/>
<sequence length="598" mass="68695">MICPRHGGMTIHRLPEFINCQETDRHWNATVKVYKKNLRLWDTNATSVFKEEWKCSSTCYFFGSEATNYEITHRVRIGEPEARDIKAGRCTTLKGTFGLTPDEHAEKKDCSCSWTGTDEASAHRCKRQEGTVQVTHGGAMFSGLGPVSHCNYTTGVCELPDNQWLFWQPVQEVQEEFILAHEGVGFVVNNRTLILPDLQETLFFENSCLEMHKNKTCLATTGFKVELTATPIESPPYQRRYRRSLRGDMVHASERDLHALEEEILGKMGYLESLWAPYIDEVDSLCQQMAKHERQLRMLAATNPTLYLRAVYSNPFLAGAVSGDFIGAWPCKAVMDYDFLEQASPNCTRDPPVEYRLEREGPWKPGYLDLATNIILETSPRINCKYLPTTITGRNGRLFLYKGGRMHEQDTSLIRTLPGIKKESHDRFLIMWNDTWLYNETDFATPDTENQIYQYIEEKIDQTSQEFKGDTGPRQDSKKGGFLPLTRLQPWFSLESFWRIRNACTLLWHCGSWLAYCFQGEKQESNKQPLTDDNQLPGHNQQESYIGDSQRPENSRRGKNKQKAPPTSTFDSWETGKYPEKVMALSSLRDRTCRNGSL</sequence>
<evidence type="ECO:0000313" key="3">
    <source>
        <dbReference type="Proteomes" id="UP000127615"/>
    </source>
</evidence>
<protein>
    <submittedName>
        <fullName evidence="2">Putative glycoprotein</fullName>
    </submittedName>
</protein>
<accession>A0A067YEY0</accession>
<feature type="region of interest" description="Disordered" evidence="1">
    <location>
        <begin position="525"/>
        <end position="575"/>
    </location>
</feature>
<evidence type="ECO:0000313" key="2">
    <source>
        <dbReference type="EMBL" id="AHA90828.1"/>
    </source>
</evidence>
<dbReference type="KEGG" id="vg:19737438"/>
<evidence type="ECO:0000256" key="1">
    <source>
        <dbReference type="SAM" id="MobiDB-lite"/>
    </source>
</evidence>
<gene>
    <name evidence="2" type="ORF">SenV_gp2</name>
</gene>
<dbReference type="GeneID" id="19737438"/>
<keyword evidence="3" id="KW-1185">Reference proteome</keyword>
<feature type="compositionally biased region" description="Polar residues" evidence="1">
    <location>
        <begin position="526"/>
        <end position="544"/>
    </location>
</feature>
<reference evidence="2 3" key="1">
    <citation type="journal article" date="2014" name="Am. J. Trop. Med. Hyg.">
        <title>Whole genome analysis of sierra nevada virus, a novel mononegavirus in the family nyamiviridae.</title>
        <authorList>
            <person name="Rogers M.B."/>
            <person name="Cui L."/>
            <person name="Fitch A."/>
            <person name="Popov V."/>
            <person name="Travassos da Rosa A.P."/>
            <person name="Vasilakis N."/>
            <person name="Tesh R.B."/>
            <person name="Ghedin E."/>
        </authorList>
    </citation>
    <scope>NUCLEOTIDE SEQUENCE [LARGE SCALE GENOMIC DNA]</scope>
</reference>
<dbReference type="EMBL" id="KF530058">
    <property type="protein sequence ID" value="AHA90828.1"/>
    <property type="molecule type" value="Genomic_RNA"/>
</dbReference>
<name>A0A067YEY0_9MONO</name>
<dbReference type="Proteomes" id="UP000127615">
    <property type="component" value="Segment"/>
</dbReference>
<dbReference type="RefSeq" id="YP_009044202.1">
    <property type="nucleotide sequence ID" value="NC_024376.1"/>
</dbReference>